<evidence type="ECO:0000313" key="2">
    <source>
        <dbReference type="Proteomes" id="UP000694853"/>
    </source>
</evidence>
<reference evidence="3" key="2">
    <citation type="submission" date="2025-08" db="UniProtKB">
        <authorList>
            <consortium name="RefSeq"/>
        </authorList>
    </citation>
    <scope>IDENTIFICATION</scope>
    <source>
        <tissue evidence="3">Young leaves</tissue>
    </source>
</reference>
<dbReference type="Proteomes" id="UP000694853">
    <property type="component" value="Unplaced"/>
</dbReference>
<dbReference type="InterPro" id="IPR006461">
    <property type="entry name" value="PLAC_motif_containing"/>
</dbReference>
<keyword evidence="2" id="KW-1185">Reference proteome</keyword>
<evidence type="ECO:0000256" key="1">
    <source>
        <dbReference type="SAM" id="Phobius"/>
    </source>
</evidence>
<sequence length="143" mass="15755">MSEKVGVGSWSTGFCDCFSDCGACCLTLWCPCVSFGRIAEIVDRGSTSCCLHGTLFYLLAGFTHFGGIYAWVYRTKLRKLYNIHGNECSDCLVSCFCPHLSICQEYRELKVRGFDMAAGWQGNVEMRTRGVTSAPAVEGGMSR</sequence>
<evidence type="ECO:0000313" key="3">
    <source>
        <dbReference type="RefSeq" id="XP_027343917.1"/>
    </source>
</evidence>
<dbReference type="NCBIfam" id="TIGR01571">
    <property type="entry name" value="A_thal_Cys_rich"/>
    <property type="match status" value="1"/>
</dbReference>
<organism evidence="2 3">
    <name type="scientific">Abrus precatorius</name>
    <name type="common">Indian licorice</name>
    <name type="synonym">Glycine abrus</name>
    <dbReference type="NCBI Taxonomy" id="3816"/>
    <lineage>
        <taxon>Eukaryota</taxon>
        <taxon>Viridiplantae</taxon>
        <taxon>Streptophyta</taxon>
        <taxon>Embryophyta</taxon>
        <taxon>Tracheophyta</taxon>
        <taxon>Spermatophyta</taxon>
        <taxon>Magnoliopsida</taxon>
        <taxon>eudicotyledons</taxon>
        <taxon>Gunneridae</taxon>
        <taxon>Pentapetalae</taxon>
        <taxon>rosids</taxon>
        <taxon>fabids</taxon>
        <taxon>Fabales</taxon>
        <taxon>Fabaceae</taxon>
        <taxon>Papilionoideae</taxon>
        <taxon>50 kb inversion clade</taxon>
        <taxon>NPAAA clade</taxon>
        <taxon>indigoferoid/millettioid clade</taxon>
        <taxon>Abreae</taxon>
        <taxon>Abrus</taxon>
    </lineage>
</organism>
<dbReference type="PANTHER" id="PTHR15907">
    <property type="entry name" value="DUF614 FAMILY PROTEIN-RELATED"/>
    <property type="match status" value="1"/>
</dbReference>
<dbReference type="GeneID" id="113856332"/>
<gene>
    <name evidence="3" type="primary">LOC113856332</name>
</gene>
<protein>
    <submittedName>
        <fullName evidence="3">Protein PLANT CADMIUM RESISTANCE 3-like</fullName>
    </submittedName>
</protein>
<dbReference type="AlphaFoldDB" id="A0A8B8KJA3"/>
<proteinExistence type="predicted"/>
<dbReference type="Pfam" id="PF04749">
    <property type="entry name" value="PLAC8"/>
    <property type="match status" value="1"/>
</dbReference>
<name>A0A8B8KJA3_ABRPR</name>
<dbReference type="KEGG" id="aprc:113856332"/>
<reference evidence="2" key="1">
    <citation type="journal article" date="2019" name="Toxins">
        <title>Detection of Abrin-Like and Prepropulchellin-Like Toxin Genes and Transcripts Using Whole Genome Sequencing and Full-Length Transcript Sequencing of Abrus precatorius.</title>
        <authorList>
            <person name="Hovde B.T."/>
            <person name="Daligault H.E."/>
            <person name="Hanschen E.R."/>
            <person name="Kunde Y.A."/>
            <person name="Johnson M.B."/>
            <person name="Starkenburg S.R."/>
            <person name="Johnson S.L."/>
        </authorList>
    </citation>
    <scope>NUCLEOTIDE SEQUENCE [LARGE SCALE GENOMIC DNA]</scope>
</reference>
<keyword evidence="1" id="KW-1133">Transmembrane helix</keyword>
<feature type="transmembrane region" description="Helical" evidence="1">
    <location>
        <begin position="54"/>
        <end position="72"/>
    </location>
</feature>
<accession>A0A8B8KJA3</accession>
<dbReference type="RefSeq" id="XP_027343917.1">
    <property type="nucleotide sequence ID" value="XM_027488116.1"/>
</dbReference>
<keyword evidence="1" id="KW-0472">Membrane</keyword>
<dbReference type="OrthoDB" id="1045822at2759"/>
<keyword evidence="1" id="KW-0812">Transmembrane</keyword>